<proteinExistence type="predicted"/>
<organism evidence="1 2">
    <name type="scientific">Catharanthus roseus</name>
    <name type="common">Madagascar periwinkle</name>
    <name type="synonym">Vinca rosea</name>
    <dbReference type="NCBI Taxonomy" id="4058"/>
    <lineage>
        <taxon>Eukaryota</taxon>
        <taxon>Viridiplantae</taxon>
        <taxon>Streptophyta</taxon>
        <taxon>Embryophyta</taxon>
        <taxon>Tracheophyta</taxon>
        <taxon>Spermatophyta</taxon>
        <taxon>Magnoliopsida</taxon>
        <taxon>eudicotyledons</taxon>
        <taxon>Gunneridae</taxon>
        <taxon>Pentapetalae</taxon>
        <taxon>asterids</taxon>
        <taxon>lamiids</taxon>
        <taxon>Gentianales</taxon>
        <taxon>Apocynaceae</taxon>
        <taxon>Rauvolfioideae</taxon>
        <taxon>Vinceae</taxon>
        <taxon>Catharanthinae</taxon>
        <taxon>Catharanthus</taxon>
    </lineage>
</organism>
<reference evidence="2" key="1">
    <citation type="journal article" date="2023" name="Nat. Plants">
        <title>Single-cell RNA sequencing provides a high-resolution roadmap for understanding the multicellular compartmentation of specialized metabolism.</title>
        <authorList>
            <person name="Sun S."/>
            <person name="Shen X."/>
            <person name="Li Y."/>
            <person name="Li Y."/>
            <person name="Wang S."/>
            <person name="Li R."/>
            <person name="Zhang H."/>
            <person name="Shen G."/>
            <person name="Guo B."/>
            <person name="Wei J."/>
            <person name="Xu J."/>
            <person name="St-Pierre B."/>
            <person name="Chen S."/>
            <person name="Sun C."/>
        </authorList>
    </citation>
    <scope>NUCLEOTIDE SEQUENCE [LARGE SCALE GENOMIC DNA]</scope>
</reference>
<comment type="caution">
    <text evidence="1">The sequence shown here is derived from an EMBL/GenBank/DDBJ whole genome shotgun (WGS) entry which is preliminary data.</text>
</comment>
<sequence length="127" mass="14086">MVFLFKNKYEKPHFDQGYNSGYDLVFGSIRGLHCMWLLPCTRASSDVLVWCLADIDYQMPELGSDDLVMGSGLCPWSPTVALHVILNSGVEAELMCLDSLRLPNCSRTTHIGSSISVLKVTKGNVFL</sequence>
<protein>
    <submittedName>
        <fullName evidence="1">Uncharacterized protein</fullName>
    </submittedName>
</protein>
<gene>
    <name evidence="1" type="ORF">M9H77_13166</name>
</gene>
<name>A0ACC0BJF2_CATRO</name>
<evidence type="ECO:0000313" key="2">
    <source>
        <dbReference type="Proteomes" id="UP001060085"/>
    </source>
</evidence>
<dbReference type="EMBL" id="CM044703">
    <property type="protein sequence ID" value="KAI5672802.1"/>
    <property type="molecule type" value="Genomic_DNA"/>
</dbReference>
<dbReference type="Proteomes" id="UP001060085">
    <property type="component" value="Linkage Group LG03"/>
</dbReference>
<keyword evidence="2" id="KW-1185">Reference proteome</keyword>
<accession>A0ACC0BJF2</accession>
<evidence type="ECO:0000313" key="1">
    <source>
        <dbReference type="EMBL" id="KAI5672802.1"/>
    </source>
</evidence>